<reference evidence="1 2" key="1">
    <citation type="journal article" date="2010" name="Vet. Microbiol.">
        <title>Production of haemolysins by strains of the Actinobacillus minor/porcitonsillarum complex.</title>
        <authorList>
            <person name="Arya G."/>
            <person name="Niven D.F."/>
        </authorList>
    </citation>
    <scope>NUCLEOTIDE SEQUENCE [LARGE SCALE GENOMIC DNA]</scope>
    <source>
        <strain evidence="1 2">NM305</strain>
    </source>
</reference>
<evidence type="ECO:0000313" key="2">
    <source>
        <dbReference type="Proteomes" id="UP000005532"/>
    </source>
</evidence>
<evidence type="ECO:0000313" key="1">
    <source>
        <dbReference type="EMBL" id="EER46443.1"/>
    </source>
</evidence>
<proteinExistence type="predicted"/>
<accession>C5S3S3</accession>
<sequence>GQLHDVISKGFKINADNGAEDTVALGESVKFTDTSGNIITTVTDNTIAFALANSIKVGGNNPITINGDAGTISGLTNKTFDPNNIVSGQAATEDQLKTVADTANSALQDFTTSVNGQAVETLNKD</sequence>
<dbReference type="Proteomes" id="UP000005532">
    <property type="component" value="Unassembled WGS sequence"/>
</dbReference>
<dbReference type="RefSeq" id="WP_005825146.1">
    <property type="nucleotide sequence ID" value="NZ_ACQL01000110.1"/>
</dbReference>
<dbReference type="EMBL" id="ACQL01000110">
    <property type="protein sequence ID" value="EER46443.1"/>
    <property type="molecule type" value="Genomic_DNA"/>
</dbReference>
<name>C5S3S3_9PAST</name>
<dbReference type="Gene3D" id="6.20.50.100">
    <property type="match status" value="1"/>
</dbReference>
<comment type="caution">
    <text evidence="1">The sequence shown here is derived from an EMBL/GenBank/DDBJ whole genome shotgun (WGS) entry which is preliminary data.</text>
</comment>
<protein>
    <recommendedName>
        <fullName evidence="3">Trimeric autotransporter adhesin YadA-like stalk domain-containing protein</fullName>
    </recommendedName>
</protein>
<evidence type="ECO:0008006" key="3">
    <source>
        <dbReference type="Google" id="ProtNLM"/>
    </source>
</evidence>
<feature type="non-terminal residue" evidence="1">
    <location>
        <position position="1"/>
    </location>
</feature>
<dbReference type="AlphaFoldDB" id="C5S3S3"/>
<organism evidence="1 2">
    <name type="scientific">Actinobacillus minor NM305</name>
    <dbReference type="NCBI Taxonomy" id="637911"/>
    <lineage>
        <taxon>Bacteria</taxon>
        <taxon>Pseudomonadati</taxon>
        <taxon>Pseudomonadota</taxon>
        <taxon>Gammaproteobacteria</taxon>
        <taxon>Pasteurellales</taxon>
        <taxon>Pasteurellaceae</taxon>
        <taxon>Actinobacillus</taxon>
    </lineage>
</organism>
<gene>
    <name evidence="1" type="ORF">AM305_01634</name>
</gene>
<dbReference type="eggNOG" id="COG5295">
    <property type="taxonomic scope" value="Bacteria"/>
</dbReference>
<feature type="non-terminal residue" evidence="1">
    <location>
        <position position="125"/>
    </location>
</feature>